<name>A0ABN2K8C9_9MICC</name>
<dbReference type="Proteomes" id="UP001501204">
    <property type="component" value="Unassembled WGS sequence"/>
</dbReference>
<dbReference type="EMBL" id="BAAAOA010000008">
    <property type="protein sequence ID" value="GAA1750467.1"/>
    <property type="molecule type" value="Genomic_DNA"/>
</dbReference>
<sequence>MHRTFYPADRPPLTVQSGRGWHYTSLAALSSIASSQELWATSWRATNDRTEVHHGLEALSQAWNHYGQENSLADRTRQLLDEAGPFGSYADSFEHVNILCAARERDSPYQWNAYAAGPEGVAIGLNLGTELVTDVDDRPRRHNDAELFGMQWLKVIYTDRQKHMAAARFVAEMDTSIREGAPMEVSDFRALNLLTALNFKHPAFRHEKEARCVCLSDGVELQAMPANLQKTIVPWKGLPVRATPPTAERLPLPIVEVIASPWATEATVEDITRCLADAGMATVPVARSELPFR</sequence>
<organism evidence="1 2">
    <name type="scientific">Kocuria aegyptia</name>
    <dbReference type="NCBI Taxonomy" id="330943"/>
    <lineage>
        <taxon>Bacteria</taxon>
        <taxon>Bacillati</taxon>
        <taxon>Actinomycetota</taxon>
        <taxon>Actinomycetes</taxon>
        <taxon>Micrococcales</taxon>
        <taxon>Micrococcaceae</taxon>
        <taxon>Kocuria</taxon>
    </lineage>
</organism>
<proteinExistence type="predicted"/>
<evidence type="ECO:0008006" key="3">
    <source>
        <dbReference type="Google" id="ProtNLM"/>
    </source>
</evidence>
<gene>
    <name evidence="1" type="ORF">GCM10009767_06720</name>
</gene>
<dbReference type="InterPro" id="IPR021352">
    <property type="entry name" value="DUF2971"/>
</dbReference>
<evidence type="ECO:0000313" key="1">
    <source>
        <dbReference type="EMBL" id="GAA1750467.1"/>
    </source>
</evidence>
<accession>A0ABN2K8C9</accession>
<protein>
    <recommendedName>
        <fullName evidence="3">DUF2971 domain-containing protein</fullName>
    </recommendedName>
</protein>
<dbReference type="Pfam" id="PF11185">
    <property type="entry name" value="DUF2971"/>
    <property type="match status" value="1"/>
</dbReference>
<reference evidence="1 2" key="1">
    <citation type="journal article" date="2019" name="Int. J. Syst. Evol. Microbiol.">
        <title>The Global Catalogue of Microorganisms (GCM) 10K type strain sequencing project: providing services to taxonomists for standard genome sequencing and annotation.</title>
        <authorList>
            <consortium name="The Broad Institute Genomics Platform"/>
            <consortium name="The Broad Institute Genome Sequencing Center for Infectious Disease"/>
            <person name="Wu L."/>
            <person name="Ma J."/>
        </authorList>
    </citation>
    <scope>NUCLEOTIDE SEQUENCE [LARGE SCALE GENOMIC DNA]</scope>
    <source>
        <strain evidence="1 2">JCM 14735</strain>
    </source>
</reference>
<evidence type="ECO:0000313" key="2">
    <source>
        <dbReference type="Proteomes" id="UP001501204"/>
    </source>
</evidence>
<keyword evidence="2" id="KW-1185">Reference proteome</keyword>
<comment type="caution">
    <text evidence="1">The sequence shown here is derived from an EMBL/GenBank/DDBJ whole genome shotgun (WGS) entry which is preliminary data.</text>
</comment>